<keyword evidence="2" id="KW-0472">Membrane</keyword>
<dbReference type="Proteomes" id="UP000199086">
    <property type="component" value="Unassembled WGS sequence"/>
</dbReference>
<feature type="transmembrane region" description="Helical" evidence="2">
    <location>
        <begin position="193"/>
        <end position="214"/>
    </location>
</feature>
<evidence type="ECO:0000313" key="5">
    <source>
        <dbReference type="Proteomes" id="UP000199086"/>
    </source>
</evidence>
<keyword evidence="4" id="KW-0012">Acyltransferase</keyword>
<keyword evidence="2" id="KW-1133">Transmembrane helix</keyword>
<feature type="transmembrane region" description="Helical" evidence="2">
    <location>
        <begin position="169"/>
        <end position="187"/>
    </location>
</feature>
<feature type="transmembrane region" description="Helical" evidence="2">
    <location>
        <begin position="302"/>
        <end position="329"/>
    </location>
</feature>
<evidence type="ECO:0000256" key="1">
    <source>
        <dbReference type="SAM" id="MobiDB-lite"/>
    </source>
</evidence>
<feature type="domain" description="Acyltransferase 3" evidence="3">
    <location>
        <begin position="17"/>
        <end position="363"/>
    </location>
</feature>
<feature type="transmembrane region" description="Helical" evidence="2">
    <location>
        <begin position="382"/>
        <end position="401"/>
    </location>
</feature>
<evidence type="ECO:0000259" key="3">
    <source>
        <dbReference type="Pfam" id="PF01757"/>
    </source>
</evidence>
<reference evidence="4 5" key="1">
    <citation type="submission" date="2016-06" db="EMBL/GenBank/DDBJ databases">
        <authorList>
            <person name="Olsen C.W."/>
            <person name="Carey S."/>
            <person name="Hinshaw L."/>
            <person name="Karasin A.I."/>
        </authorList>
    </citation>
    <scope>NUCLEOTIDE SEQUENCE [LARGE SCALE GENOMIC DNA]</scope>
    <source>
        <strain evidence="4 5">LZ-22</strain>
    </source>
</reference>
<feature type="transmembrane region" description="Helical" evidence="2">
    <location>
        <begin position="21"/>
        <end position="40"/>
    </location>
</feature>
<feature type="transmembrane region" description="Helical" evidence="2">
    <location>
        <begin position="341"/>
        <end position="362"/>
    </location>
</feature>
<feature type="transmembrane region" description="Helical" evidence="2">
    <location>
        <begin position="142"/>
        <end position="162"/>
    </location>
</feature>
<dbReference type="STRING" id="1577474.GA0111570_1063"/>
<name>A0A1G6H0Y2_9ACTN</name>
<dbReference type="AlphaFoldDB" id="A0A1G6H0Y2"/>
<evidence type="ECO:0000256" key="2">
    <source>
        <dbReference type="SAM" id="Phobius"/>
    </source>
</evidence>
<protein>
    <submittedName>
        <fullName evidence="4">Acyltransferase family protein</fullName>
    </submittedName>
</protein>
<evidence type="ECO:0000313" key="4">
    <source>
        <dbReference type="EMBL" id="SDB87798.1"/>
    </source>
</evidence>
<feature type="transmembrane region" description="Helical" evidence="2">
    <location>
        <begin position="407"/>
        <end position="425"/>
    </location>
</feature>
<gene>
    <name evidence="4" type="ORF">GA0111570_1063</name>
</gene>
<feature type="transmembrane region" description="Helical" evidence="2">
    <location>
        <begin position="226"/>
        <end position="249"/>
    </location>
</feature>
<keyword evidence="4" id="KW-0808">Transferase</keyword>
<sequence>MRFNGGVNTPGTPTRNVAIDFARALSLLVVIGFHLMLFRVDVTTVGNGAPIRTFVGSPGPVGWTLGWFIMVMPLFFVAGGFANTLVIDRLQGQGATYGTWLVTRARRLLGPLAFYIAVWATVGTVIAWFGTFSTAMLGTQKLTGALWFLLVYLVVVILAPVMCAAHDRWGVLVLIVLAVLAIIVDAVRFSLGIGWAADINYVVVWLFVHQLGIAYHRGWWRTGPRIIIWATFAGAVIALLVLLKVVGYYPPSPAAVGDQAVGNLAPPTATMAALALAQTAVLAQVERAFGAALERARVLQKVLAWVNALAVTIYLWHGPIIALAIGLLYPLAERHPGRATVLLGRPLIIALALPLMVGLVPVISMVERRLVPPLGDAPRTRLAVASMVLLLVGFWLIYRTGMVLHPAAPRATIGLLCFAAGALMFRDASRQSRRHQHHHRGGGQTDESEVPGGRA</sequence>
<accession>A0A1G6H0Y2</accession>
<feature type="compositionally biased region" description="Basic residues" evidence="1">
    <location>
        <begin position="431"/>
        <end position="441"/>
    </location>
</feature>
<keyword evidence="2" id="KW-0812">Transmembrane</keyword>
<dbReference type="EMBL" id="FMYF01000006">
    <property type="protein sequence ID" value="SDB87798.1"/>
    <property type="molecule type" value="Genomic_DNA"/>
</dbReference>
<feature type="transmembrane region" description="Helical" evidence="2">
    <location>
        <begin position="60"/>
        <end position="87"/>
    </location>
</feature>
<feature type="transmembrane region" description="Helical" evidence="2">
    <location>
        <begin position="108"/>
        <end position="130"/>
    </location>
</feature>
<feature type="region of interest" description="Disordered" evidence="1">
    <location>
        <begin position="430"/>
        <end position="455"/>
    </location>
</feature>
<proteinExistence type="predicted"/>
<organism evidence="4 5">
    <name type="scientific">Raineyella antarctica</name>
    <dbReference type="NCBI Taxonomy" id="1577474"/>
    <lineage>
        <taxon>Bacteria</taxon>
        <taxon>Bacillati</taxon>
        <taxon>Actinomycetota</taxon>
        <taxon>Actinomycetes</taxon>
        <taxon>Propionibacteriales</taxon>
        <taxon>Propionibacteriaceae</taxon>
        <taxon>Raineyella</taxon>
    </lineage>
</organism>
<dbReference type="GO" id="GO:0016747">
    <property type="term" value="F:acyltransferase activity, transferring groups other than amino-acyl groups"/>
    <property type="evidence" value="ECO:0007669"/>
    <property type="project" value="InterPro"/>
</dbReference>
<feature type="transmembrane region" description="Helical" evidence="2">
    <location>
        <begin position="269"/>
        <end position="290"/>
    </location>
</feature>
<dbReference type="Pfam" id="PF01757">
    <property type="entry name" value="Acyl_transf_3"/>
    <property type="match status" value="1"/>
</dbReference>
<keyword evidence="5" id="KW-1185">Reference proteome</keyword>
<dbReference type="InterPro" id="IPR002656">
    <property type="entry name" value="Acyl_transf_3_dom"/>
</dbReference>